<dbReference type="Proteomes" id="UP000825051">
    <property type="component" value="Chromosome"/>
</dbReference>
<dbReference type="RefSeq" id="WP_220160994.1">
    <property type="nucleotide sequence ID" value="NZ_CP080507.1"/>
</dbReference>
<protein>
    <submittedName>
        <fullName evidence="1">Uncharacterized protein</fullName>
    </submittedName>
</protein>
<gene>
    <name evidence="1" type="ORF">K0B96_11240</name>
</gene>
<reference evidence="1" key="1">
    <citation type="submission" date="2021-08" db="EMBL/GenBank/DDBJ databases">
        <title>Genome of a novel bacterium of the phylum Verrucomicrobia, Oleiharenicola sp. KSB-15.</title>
        <authorList>
            <person name="Chung J.-H."/>
            <person name="Ahn J.-H."/>
            <person name="Yoon Y."/>
            <person name="Kim D.-Y."/>
            <person name="An S.-H."/>
            <person name="Park I."/>
            <person name="Yeon J."/>
        </authorList>
    </citation>
    <scope>NUCLEOTIDE SEQUENCE</scope>
    <source>
        <strain evidence="1">KSB-15</strain>
    </source>
</reference>
<proteinExistence type="predicted"/>
<evidence type="ECO:0000313" key="2">
    <source>
        <dbReference type="Proteomes" id="UP000825051"/>
    </source>
</evidence>
<evidence type="ECO:0000313" key="1">
    <source>
        <dbReference type="EMBL" id="QYM77890.1"/>
    </source>
</evidence>
<accession>A0A8F9XG66</accession>
<sequence>MSAPLQLIRFSSANVATPAAVAATSRALLDVHVGSGSAPAGQVVFFESPAGQPSWRYVLPDGQPSGLASEISRVDLETRIMEHYFTNLLPHPRSA</sequence>
<organism evidence="1 2">
    <name type="scientific">Horticoccus luteus</name>
    <dbReference type="NCBI Taxonomy" id="2862869"/>
    <lineage>
        <taxon>Bacteria</taxon>
        <taxon>Pseudomonadati</taxon>
        <taxon>Verrucomicrobiota</taxon>
        <taxon>Opitutia</taxon>
        <taxon>Opitutales</taxon>
        <taxon>Opitutaceae</taxon>
        <taxon>Horticoccus</taxon>
    </lineage>
</organism>
<name>A0A8F9XG66_9BACT</name>
<dbReference type="AlphaFoldDB" id="A0A8F9XG66"/>
<dbReference type="KEGG" id="ole:K0B96_11240"/>
<keyword evidence="2" id="KW-1185">Reference proteome</keyword>
<dbReference type="EMBL" id="CP080507">
    <property type="protein sequence ID" value="QYM77890.1"/>
    <property type="molecule type" value="Genomic_DNA"/>
</dbReference>